<proteinExistence type="inferred from homology"/>
<dbReference type="GO" id="GO:0005829">
    <property type="term" value="C:cytosol"/>
    <property type="evidence" value="ECO:0007669"/>
    <property type="project" value="TreeGrafter"/>
</dbReference>
<evidence type="ECO:0000256" key="7">
    <source>
        <dbReference type="HAMAP-Rule" id="MF_00945"/>
    </source>
</evidence>
<evidence type="ECO:0000256" key="6">
    <source>
        <dbReference type="ARBA" id="ARBA00023163"/>
    </source>
</evidence>
<dbReference type="InterPro" id="IPR015946">
    <property type="entry name" value="KH_dom-like_a/b"/>
</dbReference>
<dbReference type="GO" id="GO:0003700">
    <property type="term" value="F:DNA-binding transcription factor activity"/>
    <property type="evidence" value="ECO:0007669"/>
    <property type="project" value="InterPro"/>
</dbReference>
<dbReference type="InterPro" id="IPR012340">
    <property type="entry name" value="NA-bd_OB-fold"/>
</dbReference>
<dbReference type="FunFam" id="3.30.1480.10:FF:000001">
    <property type="entry name" value="Transcription termination/antitermination protein NusA"/>
    <property type="match status" value="1"/>
</dbReference>
<dbReference type="RefSeq" id="WP_062667300.1">
    <property type="nucleotide sequence ID" value="NZ_FIZX01000006.1"/>
</dbReference>
<comment type="function">
    <text evidence="7">Participates in both transcription termination and antitermination.</text>
</comment>
<evidence type="ECO:0000313" key="10">
    <source>
        <dbReference type="Proteomes" id="UP000071641"/>
    </source>
</evidence>
<dbReference type="InterPro" id="IPR010214">
    <property type="entry name" value="Tscrpt_termin_fac_NusA_C_rpt"/>
</dbReference>
<evidence type="ECO:0000313" key="9">
    <source>
        <dbReference type="EMBL" id="CZF84818.1"/>
    </source>
</evidence>
<gene>
    <name evidence="7" type="primary">nusA</name>
    <name evidence="9" type="ORF">GCE9029_04633</name>
</gene>
<dbReference type="Pfam" id="PF14520">
    <property type="entry name" value="HHH_5"/>
    <property type="match status" value="1"/>
</dbReference>
<dbReference type="FunFam" id="3.30.300.20:FF:000002">
    <property type="entry name" value="Transcription termination/antitermination protein NusA"/>
    <property type="match status" value="1"/>
</dbReference>
<evidence type="ECO:0000256" key="2">
    <source>
        <dbReference type="ARBA" id="ARBA00022490"/>
    </source>
</evidence>
<dbReference type="Pfam" id="PF08529">
    <property type="entry name" value="NusA_N"/>
    <property type="match status" value="1"/>
</dbReference>
<dbReference type="InterPro" id="IPR036555">
    <property type="entry name" value="NusA_N_sf"/>
</dbReference>
<keyword evidence="3 7" id="KW-0889">Transcription antitermination</keyword>
<comment type="subunit">
    <text evidence="7">Monomer. Binds directly to the core enzyme of the DNA-dependent RNA polymerase and to nascent RNA.</text>
</comment>
<feature type="domain" description="S1 motif" evidence="8">
    <location>
        <begin position="135"/>
        <end position="200"/>
    </location>
</feature>
<dbReference type="Pfam" id="PF13184">
    <property type="entry name" value="KH_NusA_1st"/>
    <property type="match status" value="1"/>
</dbReference>
<reference evidence="10" key="1">
    <citation type="submission" date="2016-02" db="EMBL/GenBank/DDBJ databases">
        <authorList>
            <person name="Rodrigo-Torres Lidia"/>
            <person name="Arahal R.David."/>
        </authorList>
    </citation>
    <scope>NUCLEOTIDE SEQUENCE [LARGE SCALE GENOMIC DNA]</scope>
    <source>
        <strain evidence="10">CECT 9029</strain>
    </source>
</reference>
<dbReference type="GO" id="GO:0031564">
    <property type="term" value="P:transcription antitermination"/>
    <property type="evidence" value="ECO:0007669"/>
    <property type="project" value="UniProtKB-UniRule"/>
</dbReference>
<dbReference type="CDD" id="cd22529">
    <property type="entry name" value="KH-II_NusA_rpt2"/>
    <property type="match status" value="1"/>
</dbReference>
<dbReference type="FunFam" id="3.30.300.20:FF:000005">
    <property type="entry name" value="Transcription termination/antitermination protein NusA"/>
    <property type="match status" value="1"/>
</dbReference>
<dbReference type="Gene3D" id="3.30.300.20">
    <property type="match status" value="2"/>
</dbReference>
<comment type="similarity">
    <text evidence="7">Belongs to the NusA family.</text>
</comment>
<dbReference type="InterPro" id="IPR025249">
    <property type="entry name" value="TF_NusA_KH_1st"/>
</dbReference>
<dbReference type="STRING" id="1796497.GCE9029_04633"/>
<evidence type="ECO:0000256" key="1">
    <source>
        <dbReference type="ARBA" id="ARBA00022472"/>
    </source>
</evidence>
<keyword evidence="2 7" id="KW-0963">Cytoplasm</keyword>
<dbReference type="SUPFAM" id="SSF54814">
    <property type="entry name" value="Prokaryotic type KH domain (KH-domain type II)"/>
    <property type="match status" value="2"/>
</dbReference>
<dbReference type="SUPFAM" id="SSF50249">
    <property type="entry name" value="Nucleic acid-binding proteins"/>
    <property type="match status" value="1"/>
</dbReference>
<dbReference type="InterPro" id="IPR003029">
    <property type="entry name" value="S1_domain"/>
</dbReference>
<dbReference type="NCBIfam" id="TIGR01953">
    <property type="entry name" value="NusA"/>
    <property type="match status" value="1"/>
</dbReference>
<keyword evidence="4 7" id="KW-0694">RNA-binding</keyword>
<name>A0A128FDI9_9GAMM</name>
<dbReference type="SMART" id="SM00316">
    <property type="entry name" value="S1"/>
    <property type="match status" value="1"/>
</dbReference>
<dbReference type="SUPFAM" id="SSF69705">
    <property type="entry name" value="Transcription factor NusA, N-terminal domain"/>
    <property type="match status" value="1"/>
</dbReference>
<dbReference type="InterPro" id="IPR013735">
    <property type="entry name" value="TF_NusA_N"/>
</dbReference>
<dbReference type="InterPro" id="IPR010213">
    <property type="entry name" value="TF_NusA"/>
</dbReference>
<dbReference type="SUPFAM" id="SSF47794">
    <property type="entry name" value="Rad51 N-terminal domain-like"/>
    <property type="match status" value="2"/>
</dbReference>
<sequence length="495" mass="54868">MNKEILAVVEAVSNEKAVPRERIFEALETALATATKKKYEADIDVRVAIDRKTGEFDTFRRWLVVEEVALPTREITLEAAQFEDETLDLGGFVEDEIESVTFDRITTQTAKQVIVQKVREAERAQVVEQFMDNEGELITGVVKKVNRDVIIVDLGNNAEAAIQRDDQLPRENFRPGDRVRGLLYAVRPEARGFQLFMTRSKPEMLIELFRIEVPEIGEEMIEVMGAARDPGSRAKIAVKTNDKRIDPVGACVGMRGARVQAVSGELGGERIDIVLWDDNPAQFVINAMAPADVASIIVDEDTHAMDIAVEADNLAQAIGRNGQNVRLASQLTGWELNVMTVEDLQKKHQEEAGQSIELFSKHLDIDEDFAAVLVEEGFTTLEEVAYVPAAELLEINGLDEDTVDELRNRAKEALTTIALAKEEILDGAEPAEDLLGLEGLEREMAFRLASKGVCTLEDLADQGTDDLLDIEGMDEVKAGELIMAARNICWFSDEA</sequence>
<keyword evidence="1 7" id="KW-0806">Transcription termination</keyword>
<evidence type="ECO:0000259" key="8">
    <source>
        <dbReference type="PROSITE" id="PS50126"/>
    </source>
</evidence>
<dbReference type="PROSITE" id="PS50084">
    <property type="entry name" value="KH_TYPE_1"/>
    <property type="match status" value="1"/>
</dbReference>
<dbReference type="Pfam" id="PF00575">
    <property type="entry name" value="S1"/>
    <property type="match status" value="1"/>
</dbReference>
<dbReference type="EMBL" id="FIZX01000006">
    <property type="protein sequence ID" value="CZF84818.1"/>
    <property type="molecule type" value="Genomic_DNA"/>
</dbReference>
<dbReference type="CDD" id="cd04455">
    <property type="entry name" value="S1_NusA"/>
    <property type="match status" value="1"/>
</dbReference>
<dbReference type="InterPro" id="IPR058582">
    <property type="entry name" value="KH_NusA_2nd"/>
</dbReference>
<organism evidence="9 10">
    <name type="scientific">Grimontia celer</name>
    <dbReference type="NCBI Taxonomy" id="1796497"/>
    <lineage>
        <taxon>Bacteria</taxon>
        <taxon>Pseudomonadati</taxon>
        <taxon>Pseudomonadota</taxon>
        <taxon>Gammaproteobacteria</taxon>
        <taxon>Vibrionales</taxon>
        <taxon>Vibrionaceae</taxon>
        <taxon>Grimontia</taxon>
    </lineage>
</organism>
<dbReference type="Gene3D" id="2.40.50.140">
    <property type="entry name" value="Nucleic acid-binding proteins"/>
    <property type="match status" value="1"/>
</dbReference>
<keyword evidence="5 7" id="KW-0805">Transcription regulation</keyword>
<comment type="subcellular location">
    <subcellularLocation>
        <location evidence="7">Cytoplasm</location>
    </subcellularLocation>
</comment>
<dbReference type="InterPro" id="IPR030842">
    <property type="entry name" value="TF_NusA_bacterial"/>
</dbReference>
<dbReference type="Gene3D" id="1.10.150.20">
    <property type="entry name" value="5' to 3' exonuclease, C-terminal subdomain"/>
    <property type="match status" value="2"/>
</dbReference>
<keyword evidence="6 7" id="KW-0804">Transcription</keyword>
<accession>A0A128FDI9</accession>
<dbReference type="PROSITE" id="PS50126">
    <property type="entry name" value="S1"/>
    <property type="match status" value="1"/>
</dbReference>
<dbReference type="Gene3D" id="3.30.1480.10">
    <property type="entry name" value="NusA, N-terminal domain"/>
    <property type="match status" value="1"/>
</dbReference>
<dbReference type="InterPro" id="IPR009019">
    <property type="entry name" value="KH_sf_prok-type"/>
</dbReference>
<dbReference type="HAMAP" id="MF_00945_B">
    <property type="entry name" value="NusA_B"/>
    <property type="match status" value="1"/>
</dbReference>
<protein>
    <recommendedName>
        <fullName evidence="7">Transcription termination/antitermination protein NusA</fullName>
    </recommendedName>
</protein>
<dbReference type="PANTHER" id="PTHR22648:SF0">
    <property type="entry name" value="TRANSCRIPTION TERMINATION_ANTITERMINATION PROTEIN NUSA"/>
    <property type="match status" value="1"/>
</dbReference>
<dbReference type="PANTHER" id="PTHR22648">
    <property type="entry name" value="TRANSCRIPTION TERMINATION FACTOR NUSA"/>
    <property type="match status" value="1"/>
</dbReference>
<dbReference type="GO" id="GO:0000166">
    <property type="term" value="F:nucleotide binding"/>
    <property type="evidence" value="ECO:0007669"/>
    <property type="project" value="InterPro"/>
</dbReference>
<dbReference type="FunFam" id="1.10.150.20:FF:000018">
    <property type="entry name" value="Transcription termination/antitermination protein NusA"/>
    <property type="match status" value="1"/>
</dbReference>
<dbReference type="GO" id="GO:0003723">
    <property type="term" value="F:RNA binding"/>
    <property type="evidence" value="ECO:0007669"/>
    <property type="project" value="UniProtKB-UniRule"/>
</dbReference>
<evidence type="ECO:0000256" key="5">
    <source>
        <dbReference type="ARBA" id="ARBA00023015"/>
    </source>
</evidence>
<dbReference type="FunFam" id="1.10.150.20:FF:000015">
    <property type="entry name" value="Transcription termination/antitermination protein NusA"/>
    <property type="match status" value="1"/>
</dbReference>
<dbReference type="OrthoDB" id="9807233at2"/>
<dbReference type="GO" id="GO:0006353">
    <property type="term" value="P:DNA-templated transcription termination"/>
    <property type="evidence" value="ECO:0007669"/>
    <property type="project" value="UniProtKB-UniRule"/>
</dbReference>
<dbReference type="InterPro" id="IPR010995">
    <property type="entry name" value="DNA_repair_Rad51/TF_NusA_a-hlx"/>
</dbReference>
<dbReference type="AlphaFoldDB" id="A0A128FDI9"/>
<evidence type="ECO:0000256" key="4">
    <source>
        <dbReference type="ARBA" id="ARBA00022884"/>
    </source>
</evidence>
<keyword evidence="10" id="KW-1185">Reference proteome</keyword>
<dbReference type="Proteomes" id="UP000071641">
    <property type="component" value="Unassembled WGS sequence"/>
</dbReference>
<dbReference type="NCBIfam" id="TIGR01954">
    <property type="entry name" value="nusA_Cterm_rpt"/>
    <property type="match status" value="2"/>
</dbReference>
<dbReference type="Pfam" id="PF26594">
    <property type="entry name" value="KH_NusA_2nd"/>
    <property type="match status" value="1"/>
</dbReference>
<evidence type="ECO:0000256" key="3">
    <source>
        <dbReference type="ARBA" id="ARBA00022814"/>
    </source>
</evidence>
<dbReference type="CDD" id="cd02134">
    <property type="entry name" value="KH-II_NusA_rpt1"/>
    <property type="match status" value="1"/>
</dbReference>